<reference evidence="1 2" key="1">
    <citation type="submission" date="2023-03" db="EMBL/GenBank/DDBJ databases">
        <authorList>
            <person name="Shen W."/>
            <person name="Cai J."/>
        </authorList>
    </citation>
    <scope>NUCLEOTIDE SEQUENCE [LARGE SCALE GENOMIC DNA]</scope>
    <source>
        <strain evidence="1 2">B101</strain>
    </source>
</reference>
<accession>A0ABU3FSN9</accession>
<comment type="caution">
    <text evidence="1">The sequence shown here is derived from an EMBL/GenBank/DDBJ whole genome shotgun (WGS) entry which is preliminary data.</text>
</comment>
<dbReference type="Proteomes" id="UP001265301">
    <property type="component" value="Unassembled WGS sequence"/>
</dbReference>
<gene>
    <name evidence="1" type="ORF">P7H59_11095</name>
</gene>
<dbReference type="RefSeq" id="WP_311819574.1">
    <property type="nucleotide sequence ID" value="NZ_JARQBN010000024.1"/>
</dbReference>
<evidence type="ECO:0000313" key="2">
    <source>
        <dbReference type="Proteomes" id="UP001265301"/>
    </source>
</evidence>
<evidence type="ECO:0000313" key="1">
    <source>
        <dbReference type="EMBL" id="MDT2828986.1"/>
    </source>
</evidence>
<proteinExistence type="predicted"/>
<sequence length="103" mass="11792">MESTQNKAIEKVLSRVVTEETAEELANLEGKALEETFECLYEQMDHQNLLPNEPTVSGLVQGLYDLTQVTFQERLSIEEYQEILYQQVELLASLLGLELEDVE</sequence>
<dbReference type="EMBL" id="JARQBN010000024">
    <property type="protein sequence ID" value="MDT2828986.1"/>
    <property type="molecule type" value="Genomic_DNA"/>
</dbReference>
<organism evidence="1 2">
    <name type="scientific">Enterococcus viikkiensis</name>
    <dbReference type="NCBI Taxonomy" id="930854"/>
    <lineage>
        <taxon>Bacteria</taxon>
        <taxon>Bacillati</taxon>
        <taxon>Bacillota</taxon>
        <taxon>Bacilli</taxon>
        <taxon>Lactobacillales</taxon>
        <taxon>Enterococcaceae</taxon>
        <taxon>Enterococcus</taxon>
    </lineage>
</organism>
<name>A0ABU3FSN9_9ENTE</name>
<keyword evidence="2" id="KW-1185">Reference proteome</keyword>
<protein>
    <submittedName>
        <fullName evidence="1">Uncharacterized protein</fullName>
    </submittedName>
</protein>